<dbReference type="InterPro" id="IPR052064">
    <property type="entry name" value="Mito_IMP1_subunit"/>
</dbReference>
<evidence type="ECO:0000259" key="9">
    <source>
        <dbReference type="Pfam" id="PF10502"/>
    </source>
</evidence>
<evidence type="ECO:0000256" key="5">
    <source>
        <dbReference type="ARBA" id="ARBA00023128"/>
    </source>
</evidence>
<proteinExistence type="inferred from homology"/>
<keyword evidence="6" id="KW-0472">Membrane</keyword>
<dbReference type="SUPFAM" id="SSF51306">
    <property type="entry name" value="LexA/Signal peptidase"/>
    <property type="match status" value="1"/>
</dbReference>
<evidence type="ECO:0000313" key="10">
    <source>
        <dbReference type="EMBL" id="CAH1787351.1"/>
    </source>
</evidence>
<keyword evidence="3 8" id="KW-0999">Mitochondrion inner membrane</keyword>
<evidence type="ECO:0000256" key="4">
    <source>
        <dbReference type="ARBA" id="ARBA00022801"/>
    </source>
</evidence>
<dbReference type="PANTHER" id="PTHR12383">
    <property type="entry name" value="PROTEASE FAMILY S26 MITOCHONDRIAL INNER MEMBRANE PROTEASE-RELATED"/>
    <property type="match status" value="1"/>
</dbReference>
<dbReference type="EC" id="3.4.21.-" evidence="8"/>
<comment type="subunit">
    <text evidence="2">Heterodimer of 2 subunits, IMMPL1 and IMMPL2.</text>
</comment>
<evidence type="ECO:0000256" key="8">
    <source>
        <dbReference type="RuleBase" id="RU362041"/>
    </source>
</evidence>
<dbReference type="GO" id="GO:0006627">
    <property type="term" value="P:protein processing involved in protein targeting to mitochondrion"/>
    <property type="evidence" value="ECO:0007669"/>
    <property type="project" value="TreeGrafter"/>
</dbReference>
<comment type="subcellular location">
    <subcellularLocation>
        <location evidence="1 8">Mitochondrion inner membrane</location>
    </subcellularLocation>
</comment>
<protein>
    <recommendedName>
        <fullName evidence="8">Mitochondrial inner membrane protease subunit</fullName>
        <ecNumber evidence="8">3.4.21.-</ecNumber>
    </recommendedName>
</protein>
<dbReference type="PRINTS" id="PR00727">
    <property type="entry name" value="LEADERPTASE"/>
</dbReference>
<evidence type="ECO:0000313" key="11">
    <source>
        <dbReference type="Proteomes" id="UP000749559"/>
    </source>
</evidence>
<dbReference type="InterPro" id="IPR036286">
    <property type="entry name" value="LexA/Signal_pep-like_sf"/>
</dbReference>
<comment type="similarity">
    <text evidence="7">Belongs to the peptidase S26 family. IMP1 subfamily.</text>
</comment>
<evidence type="ECO:0000256" key="1">
    <source>
        <dbReference type="ARBA" id="ARBA00004273"/>
    </source>
</evidence>
<feature type="domain" description="Peptidase S26" evidence="9">
    <location>
        <begin position="100"/>
        <end position="140"/>
    </location>
</feature>
<dbReference type="GO" id="GO:0006465">
    <property type="term" value="P:signal peptide processing"/>
    <property type="evidence" value="ECO:0007669"/>
    <property type="project" value="InterPro"/>
</dbReference>
<keyword evidence="8" id="KW-0645">Protease</keyword>
<keyword evidence="4 8" id="KW-0378">Hydrolase</keyword>
<dbReference type="InterPro" id="IPR019533">
    <property type="entry name" value="Peptidase_S26"/>
</dbReference>
<dbReference type="Pfam" id="PF10502">
    <property type="entry name" value="Peptidase_S26"/>
    <property type="match status" value="2"/>
</dbReference>
<dbReference type="OrthoDB" id="308440at2759"/>
<dbReference type="Gene3D" id="2.10.109.10">
    <property type="entry name" value="Umud Fragment, subunit A"/>
    <property type="match status" value="1"/>
</dbReference>
<keyword evidence="5 8" id="KW-0496">Mitochondrion</keyword>
<evidence type="ECO:0000256" key="3">
    <source>
        <dbReference type="ARBA" id="ARBA00022792"/>
    </source>
</evidence>
<dbReference type="PANTHER" id="PTHR12383:SF16">
    <property type="entry name" value="MITOCHONDRIAL INNER MEMBRANE PROTEASE SUBUNIT 1"/>
    <property type="match status" value="1"/>
</dbReference>
<sequence length="156" mass="17477">MARRMFLKTIGAVGYMIQYGCIAHCTLHYIGDFVICAGPSMQPTITDNDILLTNHMTVNRFNVERGDVVIAKSPVNPKTLVCKRVVGLEGDVIRDGFSKHFVPRGHVWLEGDNKDNSTDSRTYGPVPYGLLKSKAFYKIWPVEDMGTLNRTVLTSR</sequence>
<comment type="caution">
    <text evidence="10">The sequence shown here is derived from an EMBL/GenBank/DDBJ whole genome shotgun (WGS) entry which is preliminary data.</text>
</comment>
<dbReference type="Proteomes" id="UP000749559">
    <property type="component" value="Unassembled WGS sequence"/>
</dbReference>
<dbReference type="GO" id="GO:0042720">
    <property type="term" value="C:mitochondrial inner membrane peptidase complex"/>
    <property type="evidence" value="ECO:0007669"/>
    <property type="project" value="TreeGrafter"/>
</dbReference>
<organism evidence="10 11">
    <name type="scientific">Owenia fusiformis</name>
    <name type="common">Polychaete worm</name>
    <dbReference type="NCBI Taxonomy" id="6347"/>
    <lineage>
        <taxon>Eukaryota</taxon>
        <taxon>Metazoa</taxon>
        <taxon>Spiralia</taxon>
        <taxon>Lophotrochozoa</taxon>
        <taxon>Annelida</taxon>
        <taxon>Polychaeta</taxon>
        <taxon>Sedentaria</taxon>
        <taxon>Canalipalpata</taxon>
        <taxon>Sabellida</taxon>
        <taxon>Oweniida</taxon>
        <taxon>Oweniidae</taxon>
        <taxon>Owenia</taxon>
    </lineage>
</organism>
<evidence type="ECO:0000256" key="7">
    <source>
        <dbReference type="ARBA" id="ARBA00038445"/>
    </source>
</evidence>
<evidence type="ECO:0000256" key="2">
    <source>
        <dbReference type="ARBA" id="ARBA00011805"/>
    </source>
</evidence>
<dbReference type="EMBL" id="CAIIXF020000006">
    <property type="protein sequence ID" value="CAH1787351.1"/>
    <property type="molecule type" value="Genomic_DNA"/>
</dbReference>
<dbReference type="InterPro" id="IPR000223">
    <property type="entry name" value="Pept_S26A_signal_pept_1"/>
</dbReference>
<accession>A0A8J1XUS1</accession>
<dbReference type="GO" id="GO:0004252">
    <property type="term" value="F:serine-type endopeptidase activity"/>
    <property type="evidence" value="ECO:0007669"/>
    <property type="project" value="InterPro"/>
</dbReference>
<feature type="domain" description="Peptidase S26" evidence="9">
    <location>
        <begin position="19"/>
        <end position="94"/>
    </location>
</feature>
<dbReference type="AlphaFoldDB" id="A0A8J1XUS1"/>
<dbReference type="CDD" id="cd06530">
    <property type="entry name" value="S26_SPase_I"/>
    <property type="match status" value="1"/>
</dbReference>
<keyword evidence="11" id="KW-1185">Reference proteome</keyword>
<dbReference type="NCBIfam" id="TIGR02227">
    <property type="entry name" value="sigpep_I_bact"/>
    <property type="match status" value="1"/>
</dbReference>
<evidence type="ECO:0000256" key="6">
    <source>
        <dbReference type="ARBA" id="ARBA00023136"/>
    </source>
</evidence>
<gene>
    <name evidence="10" type="ORF">OFUS_LOCUS13074</name>
</gene>
<reference evidence="10" key="1">
    <citation type="submission" date="2022-03" db="EMBL/GenBank/DDBJ databases">
        <authorList>
            <person name="Martin C."/>
        </authorList>
    </citation>
    <scope>NUCLEOTIDE SEQUENCE</scope>
</reference>
<name>A0A8J1XUS1_OWEFU</name>